<evidence type="ECO:0000256" key="1">
    <source>
        <dbReference type="ARBA" id="ARBA00009986"/>
    </source>
</evidence>
<evidence type="ECO:0000256" key="4">
    <source>
        <dbReference type="RuleBase" id="RU003345"/>
    </source>
</evidence>
<dbReference type="GO" id="GO:0004030">
    <property type="term" value="F:aldehyde dehydrogenase [NAD(P)+] activity"/>
    <property type="evidence" value="ECO:0007669"/>
    <property type="project" value="UniProtKB-ARBA"/>
</dbReference>
<dbReference type="Gene3D" id="3.40.605.10">
    <property type="entry name" value="Aldehyde Dehydrogenase, Chain A, domain 1"/>
    <property type="match status" value="1"/>
</dbReference>
<accession>A0A226X8J3</accession>
<dbReference type="CDD" id="cd07112">
    <property type="entry name" value="ALDH_GABALDH-PuuC"/>
    <property type="match status" value="1"/>
</dbReference>
<dbReference type="InterPro" id="IPR016160">
    <property type="entry name" value="Ald_DH_CS_CYS"/>
</dbReference>
<dbReference type="Proteomes" id="UP000214720">
    <property type="component" value="Unassembled WGS sequence"/>
</dbReference>
<dbReference type="InterPro" id="IPR016161">
    <property type="entry name" value="Ald_DH/histidinol_DH"/>
</dbReference>
<gene>
    <name evidence="6" type="ORF">BSU04_05020</name>
</gene>
<dbReference type="InterPro" id="IPR016162">
    <property type="entry name" value="Ald_DH_N"/>
</dbReference>
<comment type="caution">
    <text evidence="6">The sequence shown here is derived from an EMBL/GenBank/DDBJ whole genome shotgun (WGS) entry which is preliminary data.</text>
</comment>
<evidence type="ECO:0000313" key="6">
    <source>
        <dbReference type="EMBL" id="OXC79764.1"/>
    </source>
</evidence>
<evidence type="ECO:0000256" key="3">
    <source>
        <dbReference type="PROSITE-ProRule" id="PRU10007"/>
    </source>
</evidence>
<name>A0A226X8J3_CABSO</name>
<protein>
    <submittedName>
        <fullName evidence="6">Aldehyde dehydrogenase</fullName>
    </submittedName>
</protein>
<dbReference type="AlphaFoldDB" id="A0A226X8J3"/>
<dbReference type="SUPFAM" id="SSF53720">
    <property type="entry name" value="ALDH-like"/>
    <property type="match status" value="1"/>
</dbReference>
<dbReference type="OrthoDB" id="6187633at2"/>
<dbReference type="InterPro" id="IPR016163">
    <property type="entry name" value="Ald_DH_C"/>
</dbReference>
<dbReference type="Pfam" id="PF00171">
    <property type="entry name" value="Aldedh"/>
    <property type="match status" value="1"/>
</dbReference>
<evidence type="ECO:0000259" key="5">
    <source>
        <dbReference type="Pfam" id="PF00171"/>
    </source>
</evidence>
<dbReference type="PROSITE" id="PS00687">
    <property type="entry name" value="ALDEHYDE_DEHYDR_GLU"/>
    <property type="match status" value="1"/>
</dbReference>
<dbReference type="InterPro" id="IPR029510">
    <property type="entry name" value="Ald_DH_CS_GLU"/>
</dbReference>
<feature type="active site" evidence="3">
    <location>
        <position position="265"/>
    </location>
</feature>
<comment type="similarity">
    <text evidence="1 4">Belongs to the aldehyde dehydrogenase family.</text>
</comment>
<dbReference type="PANTHER" id="PTHR11699">
    <property type="entry name" value="ALDEHYDE DEHYDROGENASE-RELATED"/>
    <property type="match status" value="1"/>
</dbReference>
<dbReference type="InterPro" id="IPR015590">
    <property type="entry name" value="Aldehyde_DH_dom"/>
</dbReference>
<dbReference type="Gene3D" id="3.40.309.10">
    <property type="entry name" value="Aldehyde Dehydrogenase, Chain A, domain 2"/>
    <property type="match status" value="1"/>
</dbReference>
<feature type="domain" description="Aldehyde dehydrogenase" evidence="5">
    <location>
        <begin position="33"/>
        <end position="490"/>
    </location>
</feature>
<evidence type="ECO:0000313" key="7">
    <source>
        <dbReference type="Proteomes" id="UP000214720"/>
    </source>
</evidence>
<dbReference type="FunFam" id="3.40.309.10:FF:000012">
    <property type="entry name" value="Betaine aldehyde dehydrogenase"/>
    <property type="match status" value="1"/>
</dbReference>
<reference evidence="7" key="1">
    <citation type="submission" date="2017-01" db="EMBL/GenBank/DDBJ databases">
        <title>Genome Analysis of Deinococcus marmoris KOPRI26562.</title>
        <authorList>
            <person name="Kim J.H."/>
            <person name="Oh H.-M."/>
        </authorList>
    </citation>
    <scope>NUCLEOTIDE SEQUENCE [LARGE SCALE GENOMIC DNA]</scope>
    <source>
        <strain evidence="7">PAMC 26633</strain>
    </source>
</reference>
<proteinExistence type="inferred from homology"/>
<evidence type="ECO:0000256" key="2">
    <source>
        <dbReference type="ARBA" id="ARBA00023002"/>
    </source>
</evidence>
<dbReference type="PROSITE" id="PS00070">
    <property type="entry name" value="ALDEHYDE_DEHYDR_CYS"/>
    <property type="match status" value="1"/>
</dbReference>
<organism evidence="6 7">
    <name type="scientific">Caballeronia sordidicola</name>
    <name type="common">Burkholderia sordidicola</name>
    <dbReference type="NCBI Taxonomy" id="196367"/>
    <lineage>
        <taxon>Bacteria</taxon>
        <taxon>Pseudomonadati</taxon>
        <taxon>Pseudomonadota</taxon>
        <taxon>Betaproteobacteria</taxon>
        <taxon>Burkholderiales</taxon>
        <taxon>Burkholderiaceae</taxon>
        <taxon>Caballeronia</taxon>
    </lineage>
</organism>
<sequence length="496" mass="53437">MNMTLELWQTRAADLAIEGRAFINGAPCNAHDGATFACTSPIDGRALSQVARCGEAEVNKAVLAARRCFDSGAWRGIEPRERKKILLRWAELVRQHADELSLLETLDTGKPIADTTSVDIPSAANCISWFAEAIDKVSGEVAPASKHLLGLVTREPVGVVAAVVPWNFPALIAMWKCAPALACGNSVVLKPSEKSPLSALMFARLAVEAGLPPGALNVVTGFGDTGQALASHMDVDCIAFTGSTAVGRKIARYAAESNLKHAWLELGGKSPQIILPDCPDLERAARTVAHAVFYNTGQMCTAGSRLLVHRDIKTEFVDRVLNAARNYMPCNPLAPDTRMGSMIDASQVDRVLDFIKQGRKDATLLTGGHRVLDGSGGQYIEPTIFDCPRANIALVKEEIFGPVLSVITFDSVDEAIALANDTEYGLAASVWSADLTTAHETARQLRAGTVWVNCYEETDDMNFPFGGFKESGNGRDNSLHALDKYTELKSTIIKLK</sequence>
<dbReference type="EMBL" id="MTHB01000031">
    <property type="protein sequence ID" value="OXC79764.1"/>
    <property type="molecule type" value="Genomic_DNA"/>
</dbReference>
<keyword evidence="2 4" id="KW-0560">Oxidoreductase</keyword>
<dbReference type="FunFam" id="3.40.605.10:FF:000001">
    <property type="entry name" value="Aldehyde dehydrogenase 1"/>
    <property type="match status" value="1"/>
</dbReference>
<dbReference type="RefSeq" id="WP_089159513.1">
    <property type="nucleotide sequence ID" value="NZ_MTHB01000031.1"/>
</dbReference>